<evidence type="ECO:0000256" key="2">
    <source>
        <dbReference type="ARBA" id="ARBA00007599"/>
    </source>
</evidence>
<evidence type="ECO:0000313" key="13">
    <source>
        <dbReference type="Proteomes" id="UP001594351"/>
    </source>
</evidence>
<accession>A0ABV6YZ90</accession>
<name>A0ABV6YZ90_UNCC1</name>
<evidence type="ECO:0000256" key="8">
    <source>
        <dbReference type="ARBA" id="ARBA00022840"/>
    </source>
</evidence>
<dbReference type="EMBL" id="JBHPBY010000183">
    <property type="protein sequence ID" value="MFC1851386.1"/>
    <property type="molecule type" value="Genomic_DNA"/>
</dbReference>
<evidence type="ECO:0000256" key="6">
    <source>
        <dbReference type="ARBA" id="ARBA00022723"/>
    </source>
</evidence>
<comment type="caution">
    <text evidence="12">The sequence shown here is derived from an EMBL/GenBank/DDBJ whole genome shotgun (WGS) entry which is preliminary data.</text>
</comment>
<keyword evidence="9" id="KW-0460">Magnesium</keyword>
<reference evidence="12 13" key="1">
    <citation type="submission" date="2024-09" db="EMBL/GenBank/DDBJ databases">
        <title>Laminarin stimulates single cell rates of sulfate reduction while oxygen inhibits transcriptomic activity in coastal marine sediment.</title>
        <authorList>
            <person name="Lindsay M."/>
            <person name="Orcutt B."/>
            <person name="Emerson D."/>
            <person name="Stepanauskas R."/>
            <person name="D'Angelo T."/>
        </authorList>
    </citation>
    <scope>NUCLEOTIDE SEQUENCE [LARGE SCALE GENOMIC DNA]</scope>
    <source>
        <strain evidence="12">SAG AM-311-K15</strain>
    </source>
</reference>
<keyword evidence="8" id="KW-0067">ATP-binding</keyword>
<evidence type="ECO:0000256" key="11">
    <source>
        <dbReference type="SAM" id="MobiDB-lite"/>
    </source>
</evidence>
<protein>
    <recommendedName>
        <fullName evidence="3">tRNA threonylcarbamoyladenosine biosynthesis protein TsaE</fullName>
    </recommendedName>
    <alternativeName>
        <fullName evidence="10">t(6)A37 threonylcarbamoyladenosine biosynthesis protein TsaE</fullName>
    </alternativeName>
</protein>
<comment type="similarity">
    <text evidence="2">Belongs to the TsaE family.</text>
</comment>
<dbReference type="Proteomes" id="UP001594351">
    <property type="component" value="Unassembled WGS sequence"/>
</dbReference>
<gene>
    <name evidence="12" type="primary">tsaE</name>
    <name evidence="12" type="ORF">ACFL27_14405</name>
</gene>
<keyword evidence="13" id="KW-1185">Reference proteome</keyword>
<proteinExistence type="inferred from homology"/>
<feature type="region of interest" description="Disordered" evidence="11">
    <location>
        <begin position="1"/>
        <end position="22"/>
    </location>
</feature>
<sequence>MQNKKRNSTSDKQHFVSQGPAETEKIGRDFAQLLKPGDVVALCGDLGTGKTVITRGIVAGLSADHDIFVASPSFTIIIEYPTPIPIYHIDLFRLQPEDIEDLGLEDYMSENGITIIEWAEKMPYLPAEIWHVQLTWLDENRRDIVIIRQDSL</sequence>
<evidence type="ECO:0000256" key="10">
    <source>
        <dbReference type="ARBA" id="ARBA00032441"/>
    </source>
</evidence>
<evidence type="ECO:0000256" key="7">
    <source>
        <dbReference type="ARBA" id="ARBA00022741"/>
    </source>
</evidence>
<dbReference type="Gene3D" id="3.40.50.300">
    <property type="entry name" value="P-loop containing nucleotide triphosphate hydrolases"/>
    <property type="match status" value="1"/>
</dbReference>
<dbReference type="InterPro" id="IPR027417">
    <property type="entry name" value="P-loop_NTPase"/>
</dbReference>
<evidence type="ECO:0000256" key="3">
    <source>
        <dbReference type="ARBA" id="ARBA00019010"/>
    </source>
</evidence>
<evidence type="ECO:0000256" key="1">
    <source>
        <dbReference type="ARBA" id="ARBA00004496"/>
    </source>
</evidence>
<evidence type="ECO:0000313" key="12">
    <source>
        <dbReference type="EMBL" id="MFC1851386.1"/>
    </source>
</evidence>
<dbReference type="SUPFAM" id="SSF52540">
    <property type="entry name" value="P-loop containing nucleoside triphosphate hydrolases"/>
    <property type="match status" value="1"/>
</dbReference>
<evidence type="ECO:0000256" key="4">
    <source>
        <dbReference type="ARBA" id="ARBA00022490"/>
    </source>
</evidence>
<keyword evidence="7" id="KW-0547">Nucleotide-binding</keyword>
<dbReference type="InterPro" id="IPR003442">
    <property type="entry name" value="T6A_TsaE"/>
</dbReference>
<keyword evidence="4" id="KW-0963">Cytoplasm</keyword>
<dbReference type="PANTHER" id="PTHR33540">
    <property type="entry name" value="TRNA THREONYLCARBAMOYLADENOSINE BIOSYNTHESIS PROTEIN TSAE"/>
    <property type="match status" value="1"/>
</dbReference>
<organism evidence="12 13">
    <name type="scientific">candidate division CSSED10-310 bacterium</name>
    <dbReference type="NCBI Taxonomy" id="2855610"/>
    <lineage>
        <taxon>Bacteria</taxon>
        <taxon>Bacteria division CSSED10-310</taxon>
    </lineage>
</organism>
<keyword evidence="6" id="KW-0479">Metal-binding</keyword>
<dbReference type="NCBIfam" id="TIGR00150">
    <property type="entry name" value="T6A_YjeE"/>
    <property type="match status" value="1"/>
</dbReference>
<dbReference type="PANTHER" id="PTHR33540:SF2">
    <property type="entry name" value="TRNA THREONYLCARBAMOYLADENOSINE BIOSYNTHESIS PROTEIN TSAE"/>
    <property type="match status" value="1"/>
</dbReference>
<comment type="subcellular location">
    <subcellularLocation>
        <location evidence="1">Cytoplasm</location>
    </subcellularLocation>
</comment>
<evidence type="ECO:0000256" key="5">
    <source>
        <dbReference type="ARBA" id="ARBA00022694"/>
    </source>
</evidence>
<keyword evidence="5" id="KW-0819">tRNA processing</keyword>
<evidence type="ECO:0000256" key="9">
    <source>
        <dbReference type="ARBA" id="ARBA00022842"/>
    </source>
</evidence>
<dbReference type="Pfam" id="PF02367">
    <property type="entry name" value="TsaE"/>
    <property type="match status" value="1"/>
</dbReference>